<dbReference type="Proteomes" id="UP000001646">
    <property type="component" value="Unplaced"/>
</dbReference>
<reference evidence="2" key="3">
    <citation type="submission" date="2025-09" db="UniProtKB">
        <authorList>
            <consortium name="Ensembl"/>
        </authorList>
    </citation>
    <scope>IDENTIFICATION</scope>
</reference>
<evidence type="ECO:0000313" key="3">
    <source>
        <dbReference type="Proteomes" id="UP000001646"/>
    </source>
</evidence>
<reference evidence="2" key="1">
    <citation type="submission" date="2009-12" db="EMBL/GenBank/DDBJ databases">
        <title>The Genome Sequence of Anolis carolinensis (Green Anole Lizard).</title>
        <authorList>
            <consortium name="The Genome Sequencing Platform"/>
            <person name="Di Palma F."/>
            <person name="Alfoldi J."/>
            <person name="Heiman D."/>
            <person name="Young S."/>
            <person name="Grabherr M."/>
            <person name="Johnson J."/>
            <person name="Lander E.S."/>
            <person name="Lindblad-Toh K."/>
        </authorList>
    </citation>
    <scope>NUCLEOTIDE SEQUENCE [LARGE SCALE GENOMIC DNA]</scope>
    <source>
        <strain evidence="2">JBL SC #1</strain>
    </source>
</reference>
<dbReference type="InterPro" id="IPR001360">
    <property type="entry name" value="Glyco_hydro_1"/>
</dbReference>
<dbReference type="PANTHER" id="PTHR10353:SF10">
    <property type="entry name" value="KLOTHO"/>
    <property type="match status" value="1"/>
</dbReference>
<dbReference type="PRINTS" id="PR00131">
    <property type="entry name" value="GLHYDRLASE1"/>
</dbReference>
<dbReference type="PANTHER" id="PTHR10353">
    <property type="entry name" value="GLYCOSYL HYDROLASE"/>
    <property type="match status" value="1"/>
</dbReference>
<dbReference type="Ensembl" id="ENSACAT00000038087.1">
    <property type="protein sequence ID" value="ENSACAP00000035331.1"/>
    <property type="gene ID" value="ENSACAG00000004279.4"/>
</dbReference>
<evidence type="ECO:0008006" key="4">
    <source>
        <dbReference type="Google" id="ProtNLM"/>
    </source>
</evidence>
<proteinExistence type="inferred from homology"/>
<dbReference type="Bgee" id="ENSACAG00000004279">
    <property type="expression patterns" value="Expressed in kidney and 9 other cell types or tissues"/>
</dbReference>
<dbReference type="Pfam" id="PF00232">
    <property type="entry name" value="Glyco_hydro_1"/>
    <property type="match status" value="2"/>
</dbReference>
<comment type="similarity">
    <text evidence="1">Belongs to the glycosyl hydrolase 1 family.</text>
</comment>
<dbReference type="Gene3D" id="3.20.20.80">
    <property type="entry name" value="Glycosidases"/>
    <property type="match status" value="1"/>
</dbReference>
<protein>
    <recommendedName>
        <fullName evidence="4">Klotho</fullName>
    </recommendedName>
</protein>
<reference evidence="2" key="2">
    <citation type="submission" date="2025-08" db="UniProtKB">
        <authorList>
            <consortium name="Ensembl"/>
        </authorList>
    </citation>
    <scope>IDENTIFICATION</scope>
</reference>
<accession>A0A803TJE1</accession>
<sequence length="291" mass="33558">MGSLEFVLGWFAKPIFIDGDYPQSMKSYLSSALPEFTEAEKKFIRGTADFFALSFGATLSFHLVDPDMIFQQQETLSLRQLLYWISHEYNRPPIFIVENSWFVSGITKTDGHSAFVLYSSAIRYDGVPVIGYTVWSLMDGFEWLRGYNIRRGLFYVDFESQDKKLILKSSGMFYQKLIADNGFPLKPEDQPAEGTFPCNFAWGITENFLQVSQMTPDPPVFLLFLEFLSLYCFKCFVLLCNALGTFGRAKILYKESMYPISTRDIFLNLLWKEDTMDNSESHFTSSTDRNI</sequence>
<dbReference type="GeneTree" id="ENSGT00940000157614"/>
<dbReference type="InterPro" id="IPR017853">
    <property type="entry name" value="GH"/>
</dbReference>
<name>A0A803TJE1_ANOCA</name>
<evidence type="ECO:0000313" key="2">
    <source>
        <dbReference type="Ensembl" id="ENSACAP00000035331.1"/>
    </source>
</evidence>
<organism evidence="2 3">
    <name type="scientific">Anolis carolinensis</name>
    <name type="common">Green anole</name>
    <name type="synonym">American chameleon</name>
    <dbReference type="NCBI Taxonomy" id="28377"/>
    <lineage>
        <taxon>Eukaryota</taxon>
        <taxon>Metazoa</taxon>
        <taxon>Chordata</taxon>
        <taxon>Craniata</taxon>
        <taxon>Vertebrata</taxon>
        <taxon>Euteleostomi</taxon>
        <taxon>Lepidosauria</taxon>
        <taxon>Squamata</taxon>
        <taxon>Bifurcata</taxon>
        <taxon>Unidentata</taxon>
        <taxon>Episquamata</taxon>
        <taxon>Toxicofera</taxon>
        <taxon>Iguania</taxon>
        <taxon>Dactyloidae</taxon>
        <taxon>Anolis</taxon>
    </lineage>
</organism>
<dbReference type="GO" id="GO:0004553">
    <property type="term" value="F:hydrolase activity, hydrolyzing O-glycosyl compounds"/>
    <property type="evidence" value="ECO:0007669"/>
    <property type="project" value="InterPro"/>
</dbReference>
<keyword evidence="3" id="KW-1185">Reference proteome</keyword>
<evidence type="ECO:0000256" key="1">
    <source>
        <dbReference type="RuleBase" id="RU003690"/>
    </source>
</evidence>
<dbReference type="SUPFAM" id="SSF51445">
    <property type="entry name" value="(Trans)glycosidases"/>
    <property type="match status" value="1"/>
</dbReference>
<dbReference type="AlphaFoldDB" id="A0A803TJE1"/>
<dbReference type="GO" id="GO:0005975">
    <property type="term" value="P:carbohydrate metabolic process"/>
    <property type="evidence" value="ECO:0007669"/>
    <property type="project" value="InterPro"/>
</dbReference>